<dbReference type="OrthoDB" id="9802385at2"/>
<dbReference type="SUPFAM" id="SSF109604">
    <property type="entry name" value="HD-domain/PDEase-like"/>
    <property type="match status" value="1"/>
</dbReference>
<dbReference type="PANTHER" id="PTHR46246">
    <property type="entry name" value="GUANOSINE-3',5'-BIS(DIPHOSPHATE) 3'-PYROPHOSPHOHYDROLASE MESH1"/>
    <property type="match status" value="1"/>
</dbReference>
<dbReference type="SMART" id="SM00471">
    <property type="entry name" value="HDc"/>
    <property type="match status" value="1"/>
</dbReference>
<protein>
    <submittedName>
        <fullName evidence="2">HD domain protein</fullName>
    </submittedName>
</protein>
<dbReference type="EMBL" id="OKRB01000108">
    <property type="protein sequence ID" value="SPE25454.1"/>
    <property type="molecule type" value="Genomic_DNA"/>
</dbReference>
<sequence>MTKPGQSLVLTDRLTRAVDYARKLHTETRKGSQIPYMAHLLGVAALVMSEAGRSVPVTEDMVIAAVLHDTVEDHGGKSRLDDVRKSFGADVARMVEGLSDTLAEDHDQKEGWEERKVGYLRKLRNEPEDVLLISAADKLYNAKAVLDDYKEIGPEVWKRFKRGRNEQLWYFDSLIAVFQLRMSNRIVDELQRVVAELASLSASEASKTTARKVVGREPNDK</sequence>
<accession>A0A2N9LQI2</accession>
<dbReference type="Pfam" id="PF13328">
    <property type="entry name" value="HD_4"/>
    <property type="match status" value="1"/>
</dbReference>
<dbReference type="InterPro" id="IPR052194">
    <property type="entry name" value="MESH1"/>
</dbReference>
<evidence type="ECO:0000313" key="2">
    <source>
        <dbReference type="EMBL" id="SPE25454.1"/>
    </source>
</evidence>
<evidence type="ECO:0000313" key="3">
    <source>
        <dbReference type="Proteomes" id="UP000239735"/>
    </source>
</evidence>
<name>A0A2N9LQI2_9BACT</name>
<dbReference type="Proteomes" id="UP000239735">
    <property type="component" value="Unassembled WGS sequence"/>
</dbReference>
<evidence type="ECO:0000259" key="1">
    <source>
        <dbReference type="SMART" id="SM00471"/>
    </source>
</evidence>
<dbReference type="AlphaFoldDB" id="A0A2N9LQI2"/>
<feature type="domain" description="HD/PDEase" evidence="1">
    <location>
        <begin position="32"/>
        <end position="151"/>
    </location>
</feature>
<gene>
    <name evidence="2" type="ORF">SBA5_50043</name>
</gene>
<dbReference type="Gene3D" id="1.10.3210.10">
    <property type="entry name" value="Hypothetical protein af1432"/>
    <property type="match status" value="1"/>
</dbReference>
<proteinExistence type="predicted"/>
<dbReference type="InterPro" id="IPR003607">
    <property type="entry name" value="HD/PDEase_dom"/>
</dbReference>
<dbReference type="PANTHER" id="PTHR46246:SF1">
    <property type="entry name" value="GUANOSINE-3',5'-BIS(DIPHOSPHATE) 3'-PYROPHOSPHOHYDROLASE MESH1"/>
    <property type="match status" value="1"/>
</dbReference>
<dbReference type="CDD" id="cd00077">
    <property type="entry name" value="HDc"/>
    <property type="match status" value="1"/>
</dbReference>
<organism evidence="2 3">
    <name type="scientific">Candidatus Sulfuritelmatomonas gaucii</name>
    <dbReference type="NCBI Taxonomy" id="2043161"/>
    <lineage>
        <taxon>Bacteria</taxon>
        <taxon>Pseudomonadati</taxon>
        <taxon>Acidobacteriota</taxon>
        <taxon>Terriglobia</taxon>
        <taxon>Terriglobales</taxon>
        <taxon>Acidobacteriaceae</taxon>
        <taxon>Candidatus Sulfuritelmatomonas</taxon>
    </lineage>
</organism>
<dbReference type="GO" id="GO:0008893">
    <property type="term" value="F:guanosine-3',5'-bis(diphosphate) 3'-diphosphatase activity"/>
    <property type="evidence" value="ECO:0007669"/>
    <property type="project" value="TreeGrafter"/>
</dbReference>
<reference evidence="3" key="1">
    <citation type="submission" date="2018-02" db="EMBL/GenBank/DDBJ databases">
        <authorList>
            <person name="Hausmann B."/>
        </authorList>
    </citation>
    <scope>NUCLEOTIDE SEQUENCE [LARGE SCALE GENOMIC DNA]</scope>
    <source>
        <strain evidence="3">Peat soil MAG SbA5</strain>
    </source>
</reference>